<evidence type="ECO:0000259" key="5">
    <source>
        <dbReference type="PROSITE" id="PS50968"/>
    </source>
</evidence>
<evidence type="ECO:0000259" key="6">
    <source>
        <dbReference type="PROSITE" id="PS51826"/>
    </source>
</evidence>
<dbReference type="AlphaFoldDB" id="A0A7X0JTC4"/>
<dbReference type="PANTHER" id="PTHR23151:SF90">
    <property type="entry name" value="DIHYDROLIPOYLLYSINE-RESIDUE ACETYLTRANSFERASE COMPONENT OF PYRUVATE DEHYDROGENASE COMPLEX, MITOCHONDRIAL-RELATED"/>
    <property type="match status" value="1"/>
</dbReference>
<dbReference type="Gene3D" id="2.40.50.100">
    <property type="match status" value="1"/>
</dbReference>
<keyword evidence="3 4" id="KW-0450">Lipoyl</keyword>
<name>A0A7X0JTC4_9GAMM</name>
<dbReference type="InterPro" id="IPR036625">
    <property type="entry name" value="E3-bd_dom_sf"/>
</dbReference>
<dbReference type="GO" id="GO:0016746">
    <property type="term" value="F:acyltransferase activity"/>
    <property type="evidence" value="ECO:0007669"/>
    <property type="project" value="UniProtKB-KW"/>
</dbReference>
<dbReference type="EC" id="2.3.1.-" evidence="4"/>
<comment type="cofactor">
    <cofactor evidence="1 4">
        <name>(R)-lipoate</name>
        <dbReference type="ChEBI" id="CHEBI:83088"/>
    </cofactor>
</comment>
<evidence type="ECO:0000256" key="2">
    <source>
        <dbReference type="ARBA" id="ARBA00007317"/>
    </source>
</evidence>
<gene>
    <name evidence="7" type="ORF">HNR48_001299</name>
</gene>
<accession>A0A7X0JTC4</accession>
<dbReference type="InterPro" id="IPR045257">
    <property type="entry name" value="E2/Pdx1"/>
</dbReference>
<dbReference type="InterPro" id="IPR000089">
    <property type="entry name" value="Biotin_lipoyl"/>
</dbReference>
<dbReference type="PROSITE" id="PS00189">
    <property type="entry name" value="LIPOYL"/>
    <property type="match status" value="1"/>
</dbReference>
<dbReference type="Proteomes" id="UP000528457">
    <property type="component" value="Unassembled WGS sequence"/>
</dbReference>
<organism evidence="7 8">
    <name type="scientific">Pseudoteredinibacter isoporae</name>
    <dbReference type="NCBI Taxonomy" id="570281"/>
    <lineage>
        <taxon>Bacteria</taxon>
        <taxon>Pseudomonadati</taxon>
        <taxon>Pseudomonadota</taxon>
        <taxon>Gammaproteobacteria</taxon>
        <taxon>Cellvibrionales</taxon>
        <taxon>Cellvibrionaceae</taxon>
        <taxon>Pseudoteredinibacter</taxon>
    </lineage>
</organism>
<dbReference type="CDD" id="cd06849">
    <property type="entry name" value="lipoyl_domain"/>
    <property type="match status" value="1"/>
</dbReference>
<feature type="domain" description="Peripheral subunit-binding (PSBD)" evidence="6">
    <location>
        <begin position="150"/>
        <end position="187"/>
    </location>
</feature>
<evidence type="ECO:0000256" key="1">
    <source>
        <dbReference type="ARBA" id="ARBA00001938"/>
    </source>
</evidence>
<keyword evidence="7" id="KW-0670">Pyruvate</keyword>
<evidence type="ECO:0000313" key="7">
    <source>
        <dbReference type="EMBL" id="MBB6521021.1"/>
    </source>
</evidence>
<dbReference type="InterPro" id="IPR001078">
    <property type="entry name" value="2-oxoacid_DH_actylTfrase"/>
</dbReference>
<dbReference type="GO" id="GO:0006086">
    <property type="term" value="P:pyruvate decarboxylation to acetyl-CoA"/>
    <property type="evidence" value="ECO:0007669"/>
    <property type="project" value="InterPro"/>
</dbReference>
<reference evidence="7 8" key="1">
    <citation type="submission" date="2020-08" db="EMBL/GenBank/DDBJ databases">
        <title>Genomic Encyclopedia of Type Strains, Phase IV (KMG-IV): sequencing the most valuable type-strain genomes for metagenomic binning, comparative biology and taxonomic classification.</title>
        <authorList>
            <person name="Goeker M."/>
        </authorList>
    </citation>
    <scope>NUCLEOTIDE SEQUENCE [LARGE SCALE GENOMIC DNA]</scope>
    <source>
        <strain evidence="7 8">DSM 22368</strain>
    </source>
</reference>
<dbReference type="EMBL" id="JACHHT010000001">
    <property type="protein sequence ID" value="MBB6521021.1"/>
    <property type="molecule type" value="Genomic_DNA"/>
</dbReference>
<dbReference type="Pfam" id="PF00364">
    <property type="entry name" value="Biotin_lipoyl"/>
    <property type="match status" value="1"/>
</dbReference>
<dbReference type="PROSITE" id="PS51826">
    <property type="entry name" value="PSBD"/>
    <property type="match status" value="2"/>
</dbReference>
<dbReference type="InParanoid" id="A0A7X0JTC4"/>
<proteinExistence type="inferred from homology"/>
<dbReference type="GO" id="GO:0045254">
    <property type="term" value="C:pyruvate dehydrogenase complex"/>
    <property type="evidence" value="ECO:0007669"/>
    <property type="project" value="InterPro"/>
</dbReference>
<dbReference type="SUPFAM" id="SSF51230">
    <property type="entry name" value="Single hybrid motif"/>
    <property type="match status" value="1"/>
</dbReference>
<dbReference type="SUPFAM" id="SSF52777">
    <property type="entry name" value="CoA-dependent acyltransferases"/>
    <property type="match status" value="1"/>
</dbReference>
<feature type="domain" description="Peripheral subunit-binding (PSBD)" evidence="6">
    <location>
        <begin position="217"/>
        <end position="254"/>
    </location>
</feature>
<feature type="domain" description="Lipoyl-binding" evidence="5">
    <location>
        <begin position="4"/>
        <end position="79"/>
    </location>
</feature>
<keyword evidence="8" id="KW-1185">Reference proteome</keyword>
<dbReference type="InterPro" id="IPR003016">
    <property type="entry name" value="2-oxoA_DH_lipoyl-BS"/>
</dbReference>
<dbReference type="Pfam" id="PF00198">
    <property type="entry name" value="2-oxoacid_dh"/>
    <property type="match status" value="1"/>
</dbReference>
<keyword evidence="4 7" id="KW-0808">Transferase</keyword>
<keyword evidence="4 7" id="KW-0012">Acyltransferase</keyword>
<evidence type="ECO:0000256" key="3">
    <source>
        <dbReference type="ARBA" id="ARBA00022823"/>
    </source>
</evidence>
<dbReference type="InterPro" id="IPR023213">
    <property type="entry name" value="CAT-like_dom_sf"/>
</dbReference>
<dbReference type="InterPro" id="IPR011053">
    <property type="entry name" value="Single_hybrid_motif"/>
</dbReference>
<comment type="similarity">
    <text evidence="2 4">Belongs to the 2-oxoacid dehydrogenase family.</text>
</comment>
<dbReference type="Pfam" id="PF02817">
    <property type="entry name" value="E3_binding"/>
    <property type="match status" value="2"/>
</dbReference>
<evidence type="ECO:0000313" key="8">
    <source>
        <dbReference type="Proteomes" id="UP000528457"/>
    </source>
</evidence>
<dbReference type="PANTHER" id="PTHR23151">
    <property type="entry name" value="DIHYDROLIPOAMIDE ACETYL/SUCCINYL-TRANSFERASE-RELATED"/>
    <property type="match status" value="1"/>
</dbReference>
<dbReference type="SUPFAM" id="SSF47005">
    <property type="entry name" value="Peripheral subunit-binding domain of 2-oxo acid dehydrogenase complex"/>
    <property type="match status" value="2"/>
</dbReference>
<dbReference type="PROSITE" id="PS50968">
    <property type="entry name" value="BIOTINYL_LIPOYL"/>
    <property type="match status" value="1"/>
</dbReference>
<protein>
    <recommendedName>
        <fullName evidence="4">Dihydrolipoamide acetyltransferase component of pyruvate dehydrogenase complex</fullName>
        <ecNumber evidence="4">2.3.1.-</ecNumber>
    </recommendedName>
</protein>
<evidence type="ECO:0000256" key="4">
    <source>
        <dbReference type="RuleBase" id="RU003423"/>
    </source>
</evidence>
<dbReference type="InterPro" id="IPR004167">
    <property type="entry name" value="PSBD"/>
</dbReference>
<dbReference type="Gene3D" id="3.30.559.10">
    <property type="entry name" value="Chloramphenicol acetyltransferase-like domain"/>
    <property type="match status" value="1"/>
</dbReference>
<comment type="caution">
    <text evidence="7">The sequence shown here is derived from an EMBL/GenBank/DDBJ whole genome shotgun (WGS) entry which is preliminary data.</text>
</comment>
<sequence length="431" mass="45646">MSIIEAITVPKWGLTMTEGTLTEWLVEEGDTVAVGDVVADMETSKIVNQVESSVAGVVRRLVAQPGETMDIAQLLAVVAAEDTPDAVIDAYIADFEPEEVARADLLGDSSDEETDIATADSAAAEIDTIPAPEAQALGALSEGGDDSDVHASRYARKLAGEYNVNLNNVSPSGRNSRISKADVISAIESAGGHVTKPAVNRDELSTHRSNLDDSHIKVTSVAARLAKKLGINLNDCRASGNRGRVCKADVEAANALLNGQASGRTKALGSNTTSEISAQVDAVFDDVPMTGMRKTIAARLQESKREAPHFRLSIDCCLDQLLALRAQINAEEPGVKLSVNDFVIKATAMALSKSPDVNVQFDGETIRRFKHADVSVAVALENGLITPILKRAETLSLAQVSNEMRSLATRAKAGTLKPEEFIGGTFSVSNL</sequence>
<dbReference type="Gene3D" id="4.10.320.10">
    <property type="entry name" value="E3-binding domain"/>
    <property type="match status" value="2"/>
</dbReference>